<name>A0AAD8AJW7_DIPPU</name>
<dbReference type="GO" id="GO:0004497">
    <property type="term" value="F:monooxygenase activity"/>
    <property type="evidence" value="ECO:0007669"/>
    <property type="project" value="UniProtKB-KW"/>
</dbReference>
<dbReference type="Gene3D" id="1.10.630.10">
    <property type="entry name" value="Cytochrome P450"/>
    <property type="match status" value="1"/>
</dbReference>
<protein>
    <submittedName>
        <fullName evidence="2">Uncharacterized protein</fullName>
    </submittedName>
</protein>
<dbReference type="AlphaFoldDB" id="A0AAD8AJW7"/>
<reference evidence="2" key="1">
    <citation type="journal article" date="2023" name="IScience">
        <title>Live-bearing cockroach genome reveals convergent evolutionary mechanisms linked to viviparity in insects and beyond.</title>
        <authorList>
            <person name="Fouks B."/>
            <person name="Harrison M.C."/>
            <person name="Mikhailova A.A."/>
            <person name="Marchal E."/>
            <person name="English S."/>
            <person name="Carruthers M."/>
            <person name="Jennings E.C."/>
            <person name="Chiamaka E.L."/>
            <person name="Frigard R.A."/>
            <person name="Pippel M."/>
            <person name="Attardo G.M."/>
            <person name="Benoit J.B."/>
            <person name="Bornberg-Bauer E."/>
            <person name="Tobe S.S."/>
        </authorList>
    </citation>
    <scope>NUCLEOTIDE SEQUENCE</scope>
    <source>
        <strain evidence="2">Stay&amp;Tobe</strain>
    </source>
</reference>
<organism evidence="2 3">
    <name type="scientific">Diploptera punctata</name>
    <name type="common">Pacific beetle cockroach</name>
    <dbReference type="NCBI Taxonomy" id="6984"/>
    <lineage>
        <taxon>Eukaryota</taxon>
        <taxon>Metazoa</taxon>
        <taxon>Ecdysozoa</taxon>
        <taxon>Arthropoda</taxon>
        <taxon>Hexapoda</taxon>
        <taxon>Insecta</taxon>
        <taxon>Pterygota</taxon>
        <taxon>Neoptera</taxon>
        <taxon>Polyneoptera</taxon>
        <taxon>Dictyoptera</taxon>
        <taxon>Blattodea</taxon>
        <taxon>Blaberoidea</taxon>
        <taxon>Blaberidae</taxon>
        <taxon>Diplopterinae</taxon>
        <taxon>Diploptera</taxon>
    </lineage>
</organism>
<keyword evidence="3" id="KW-1185">Reference proteome</keyword>
<dbReference type="GO" id="GO:0020037">
    <property type="term" value="F:heme binding"/>
    <property type="evidence" value="ECO:0007669"/>
    <property type="project" value="InterPro"/>
</dbReference>
<proteinExistence type="predicted"/>
<dbReference type="GO" id="GO:0016705">
    <property type="term" value="F:oxidoreductase activity, acting on paired donors, with incorporation or reduction of molecular oxygen"/>
    <property type="evidence" value="ECO:0007669"/>
    <property type="project" value="InterPro"/>
</dbReference>
<reference evidence="2" key="2">
    <citation type="submission" date="2023-05" db="EMBL/GenBank/DDBJ databases">
        <authorList>
            <person name="Fouks B."/>
        </authorList>
    </citation>
    <scope>NUCLEOTIDE SEQUENCE</scope>
    <source>
        <strain evidence="2">Stay&amp;Tobe</strain>
        <tissue evidence="2">Testes</tissue>
    </source>
</reference>
<gene>
    <name evidence="2" type="ORF">L9F63_009711</name>
</gene>
<dbReference type="InterPro" id="IPR036396">
    <property type="entry name" value="Cyt_P450_sf"/>
</dbReference>
<sequence>DEDELRYYTLPVIKETMRLFPPILYLFRMIEKETDLGYGYSMVISYATHRRRIHYRVVDLVGDDSTVDAIKLSQTLGKLKIKQRIVLKHVQEQININIERCAEYDLEEIVLHVCDKSSRMCVLELEMLKHKNNICELYLAGLKLVHFTSYLEKLGRLIESYYQDYSITILRKNF</sequence>
<keyword evidence="1" id="KW-0503">Monooxygenase</keyword>
<dbReference type="EMBL" id="JASPKZ010000460">
    <property type="protein sequence ID" value="KAJ9600001.1"/>
    <property type="molecule type" value="Genomic_DNA"/>
</dbReference>
<feature type="non-terminal residue" evidence="2">
    <location>
        <position position="174"/>
    </location>
</feature>
<evidence type="ECO:0000256" key="1">
    <source>
        <dbReference type="ARBA" id="ARBA00023033"/>
    </source>
</evidence>
<dbReference type="Proteomes" id="UP001233999">
    <property type="component" value="Unassembled WGS sequence"/>
</dbReference>
<feature type="non-terminal residue" evidence="2">
    <location>
        <position position="1"/>
    </location>
</feature>
<comment type="caution">
    <text evidence="2">The sequence shown here is derived from an EMBL/GenBank/DDBJ whole genome shotgun (WGS) entry which is preliminary data.</text>
</comment>
<dbReference type="GO" id="GO:0005506">
    <property type="term" value="F:iron ion binding"/>
    <property type="evidence" value="ECO:0007669"/>
    <property type="project" value="InterPro"/>
</dbReference>
<evidence type="ECO:0000313" key="3">
    <source>
        <dbReference type="Proteomes" id="UP001233999"/>
    </source>
</evidence>
<evidence type="ECO:0000313" key="2">
    <source>
        <dbReference type="EMBL" id="KAJ9600001.1"/>
    </source>
</evidence>
<keyword evidence="1" id="KW-0560">Oxidoreductase</keyword>
<accession>A0AAD8AJW7</accession>